<dbReference type="InterPro" id="IPR000873">
    <property type="entry name" value="AMP-dep_synth/lig_dom"/>
</dbReference>
<dbReference type="PANTHER" id="PTHR45527:SF1">
    <property type="entry name" value="FATTY ACID SYNTHASE"/>
    <property type="match status" value="1"/>
</dbReference>
<evidence type="ECO:0000259" key="1">
    <source>
        <dbReference type="Pfam" id="PF00501"/>
    </source>
</evidence>
<dbReference type="Pfam" id="PF00501">
    <property type="entry name" value="AMP-binding"/>
    <property type="match status" value="1"/>
</dbReference>
<dbReference type="InterPro" id="IPR042099">
    <property type="entry name" value="ANL_N_sf"/>
</dbReference>
<protein>
    <submittedName>
        <fullName evidence="3">Amino acid adenylation protein</fullName>
    </submittedName>
</protein>
<proteinExistence type="predicted"/>
<comment type="caution">
    <text evidence="3">The sequence shown here is derived from an EMBL/GenBank/DDBJ whole genome shotgun (WGS) entry which is preliminary data.</text>
</comment>
<feature type="domain" description="AMP-binding enzyme C-terminal" evidence="2">
    <location>
        <begin position="454"/>
        <end position="526"/>
    </location>
</feature>
<dbReference type="InterPro" id="IPR045851">
    <property type="entry name" value="AMP-bd_C_sf"/>
</dbReference>
<dbReference type="PROSITE" id="PS00455">
    <property type="entry name" value="AMP_BINDING"/>
    <property type="match status" value="1"/>
</dbReference>
<accession>A0ABQ4DV28</accession>
<dbReference type="InterPro" id="IPR020845">
    <property type="entry name" value="AMP-binding_CS"/>
</dbReference>
<dbReference type="InterPro" id="IPR025110">
    <property type="entry name" value="AMP-bd_C"/>
</dbReference>
<reference evidence="3 4" key="1">
    <citation type="submission" date="2021-01" db="EMBL/GenBank/DDBJ databases">
        <title>Whole genome shotgun sequence of Plantactinospora endophytica NBRC 110450.</title>
        <authorList>
            <person name="Komaki H."/>
            <person name="Tamura T."/>
        </authorList>
    </citation>
    <scope>NUCLEOTIDE SEQUENCE [LARGE SCALE GENOMIC DNA]</scope>
    <source>
        <strain evidence="3 4">NBRC 110450</strain>
    </source>
</reference>
<sequence>MLHEWFTDTASAVPELPALVVHDRSLSYRQLDVLSHELANRLRGIGTGHPPRRVGLLAARSVPAYAGYLAILRTGAAVVPLSPDSPIARNLTIARSAAVDALLLDGSGSGDLVRELDVPALRVTDPDVAAILSTVAPRPTASAPAAAPALGAVSALGAASARGAGVVSDGAVGGPDDIAYILFTSGSTGRPKGVPVRHRNVDPFVRYNLARYRPGPGCRFSQTFDLAFDPSVFDMFVCWGSGATLVVPSRDELFEPADFVNRHGITHWYSVPSLISMAQTLAALPPDCMPGLRWSLFAGERLTLRQAAAWADAAPNSVLENVYGPTELTVTVAACRLPRDRDAWPRTSNGTVPIGTIYPHLEAEVRDAEGRPGGEGMLCVRGSQRFDGYLDPTENAGRFVRFTDGRAGRVSDPVADDDWYDTGDRVRVEGDLMVHLGRDDDQVKVQGRRVELSEIEATLREQPAVHEAVVLATETADAQVFLAAVHTGDPVSPGVLRRYLRDRLAPHMVPARFVHVDSLPVNANGKIDRATIRSRYLAAEPYGDGRGGRMVSPW</sequence>
<feature type="domain" description="AMP-dependent synthetase/ligase" evidence="1">
    <location>
        <begin position="7"/>
        <end position="390"/>
    </location>
</feature>
<evidence type="ECO:0000313" key="4">
    <source>
        <dbReference type="Proteomes" id="UP000646749"/>
    </source>
</evidence>
<dbReference type="SUPFAM" id="SSF56801">
    <property type="entry name" value="Acetyl-CoA synthetase-like"/>
    <property type="match status" value="1"/>
</dbReference>
<gene>
    <name evidence="3" type="ORF">Pen02_12200</name>
</gene>
<dbReference type="Proteomes" id="UP000646749">
    <property type="component" value="Unassembled WGS sequence"/>
</dbReference>
<organism evidence="3 4">
    <name type="scientific">Plantactinospora endophytica</name>
    <dbReference type="NCBI Taxonomy" id="673535"/>
    <lineage>
        <taxon>Bacteria</taxon>
        <taxon>Bacillati</taxon>
        <taxon>Actinomycetota</taxon>
        <taxon>Actinomycetes</taxon>
        <taxon>Micromonosporales</taxon>
        <taxon>Micromonosporaceae</taxon>
        <taxon>Plantactinospora</taxon>
    </lineage>
</organism>
<dbReference type="Gene3D" id="3.40.50.12780">
    <property type="entry name" value="N-terminal domain of ligase-like"/>
    <property type="match status" value="1"/>
</dbReference>
<evidence type="ECO:0000259" key="2">
    <source>
        <dbReference type="Pfam" id="PF13193"/>
    </source>
</evidence>
<dbReference type="PANTHER" id="PTHR45527">
    <property type="entry name" value="NONRIBOSOMAL PEPTIDE SYNTHETASE"/>
    <property type="match status" value="1"/>
</dbReference>
<name>A0ABQ4DV28_9ACTN</name>
<dbReference type="EMBL" id="BONW01000004">
    <property type="protein sequence ID" value="GIG86284.1"/>
    <property type="molecule type" value="Genomic_DNA"/>
</dbReference>
<dbReference type="Gene3D" id="3.30.300.30">
    <property type="match status" value="1"/>
</dbReference>
<dbReference type="Pfam" id="PF13193">
    <property type="entry name" value="AMP-binding_C"/>
    <property type="match status" value="1"/>
</dbReference>
<dbReference type="RefSeq" id="WP_203864931.1">
    <property type="nucleotide sequence ID" value="NZ_BONW01000004.1"/>
</dbReference>
<evidence type="ECO:0000313" key="3">
    <source>
        <dbReference type="EMBL" id="GIG86284.1"/>
    </source>
</evidence>
<keyword evidence="4" id="KW-1185">Reference proteome</keyword>